<proteinExistence type="predicted"/>
<evidence type="ECO:0000313" key="3">
    <source>
        <dbReference type="Proteomes" id="UP001156870"/>
    </source>
</evidence>
<gene>
    <name evidence="2" type="ORF">GCM10007877_06030</name>
</gene>
<comment type="caution">
    <text evidence="2">The sequence shown here is derived from an EMBL/GenBank/DDBJ whole genome shotgun (WGS) entry which is preliminary data.</text>
</comment>
<keyword evidence="1" id="KW-0472">Membrane</keyword>
<protein>
    <submittedName>
        <fullName evidence="2">Uncharacterized protein</fullName>
    </submittedName>
</protein>
<evidence type="ECO:0000256" key="1">
    <source>
        <dbReference type="SAM" id="Phobius"/>
    </source>
</evidence>
<organism evidence="2 3">
    <name type="scientific">Marinibactrum halimedae</name>
    <dbReference type="NCBI Taxonomy" id="1444977"/>
    <lineage>
        <taxon>Bacteria</taxon>
        <taxon>Pseudomonadati</taxon>
        <taxon>Pseudomonadota</taxon>
        <taxon>Gammaproteobacteria</taxon>
        <taxon>Cellvibrionales</taxon>
        <taxon>Cellvibrionaceae</taxon>
        <taxon>Marinibactrum</taxon>
    </lineage>
</organism>
<feature type="transmembrane region" description="Helical" evidence="1">
    <location>
        <begin position="63"/>
        <end position="83"/>
    </location>
</feature>
<evidence type="ECO:0000313" key="2">
    <source>
        <dbReference type="EMBL" id="GLS24889.1"/>
    </source>
</evidence>
<reference evidence="2 3" key="1">
    <citation type="journal article" date="2014" name="Int. J. Syst. Evol. Microbiol.">
        <title>Complete genome sequence of Corynebacterium casei LMG S-19264T (=DSM 44701T), isolated from a smear-ripened cheese.</title>
        <authorList>
            <consortium name="US DOE Joint Genome Institute (JGI-PGF)"/>
            <person name="Walter F."/>
            <person name="Albersmeier A."/>
            <person name="Kalinowski J."/>
            <person name="Ruckert C."/>
        </authorList>
    </citation>
    <scope>NUCLEOTIDE SEQUENCE [LARGE SCALE GENOMIC DNA]</scope>
    <source>
        <strain evidence="2 3">NBRC 110095</strain>
    </source>
</reference>
<keyword evidence="3" id="KW-1185">Reference proteome</keyword>
<keyword evidence="1" id="KW-1133">Transmembrane helix</keyword>
<dbReference type="Proteomes" id="UP001156870">
    <property type="component" value="Unassembled WGS sequence"/>
</dbReference>
<feature type="transmembrane region" description="Helical" evidence="1">
    <location>
        <begin position="34"/>
        <end position="57"/>
    </location>
</feature>
<feature type="transmembrane region" description="Helical" evidence="1">
    <location>
        <begin position="90"/>
        <end position="107"/>
    </location>
</feature>
<keyword evidence="1" id="KW-0812">Transmembrane</keyword>
<dbReference type="AlphaFoldDB" id="A0AA37WKS3"/>
<sequence length="156" mass="16538">MMGVNKPMMISTLSEAERQRSIAIYQAIQRKHNAVTITAGSIVGAVLSGALLAWIMVKAPSNAALAMIVTPGFIIGGMSRLTCGAFCNKLCLIPAVFGMALITSVVFLLGGSIAMYLLAIPNAVIAASVTKKRLSTEERLAIYRVKQGLIDRQSTP</sequence>
<dbReference type="EMBL" id="BSPD01000020">
    <property type="protein sequence ID" value="GLS24889.1"/>
    <property type="molecule type" value="Genomic_DNA"/>
</dbReference>
<name>A0AA37WKS3_9GAMM</name>
<accession>A0AA37WKS3</accession>